<dbReference type="PROSITE" id="PS00523">
    <property type="entry name" value="SULFATASE_1"/>
    <property type="match status" value="1"/>
</dbReference>
<evidence type="ECO:0000256" key="5">
    <source>
        <dbReference type="ARBA" id="ARBA00022801"/>
    </source>
</evidence>
<accession>A0ABT8WWJ3</accession>
<evidence type="ECO:0000256" key="4">
    <source>
        <dbReference type="ARBA" id="ARBA00022729"/>
    </source>
</evidence>
<dbReference type="Proteomes" id="UP001176891">
    <property type="component" value="Unassembled WGS sequence"/>
</dbReference>
<dbReference type="InterPro" id="IPR024607">
    <property type="entry name" value="Sulfatase_CS"/>
</dbReference>
<comment type="caution">
    <text evidence="8">The sequence shown here is derived from an EMBL/GenBank/DDBJ whole genome shotgun (WGS) entry which is preliminary data.</text>
</comment>
<dbReference type="EMBL" id="JAUOEM010000001">
    <property type="protein sequence ID" value="MDO5985838.1"/>
    <property type="molecule type" value="Genomic_DNA"/>
</dbReference>
<dbReference type="CDD" id="cd16144">
    <property type="entry name" value="ARS_like"/>
    <property type="match status" value="1"/>
</dbReference>
<evidence type="ECO:0000256" key="3">
    <source>
        <dbReference type="ARBA" id="ARBA00022723"/>
    </source>
</evidence>
<dbReference type="InterPro" id="IPR050738">
    <property type="entry name" value="Sulfatase"/>
</dbReference>
<proteinExistence type="inferred from homology"/>
<evidence type="ECO:0000313" key="8">
    <source>
        <dbReference type="EMBL" id="MDO5985838.1"/>
    </source>
</evidence>
<comment type="similarity">
    <text evidence="2">Belongs to the sulfatase family.</text>
</comment>
<evidence type="ECO:0000313" key="9">
    <source>
        <dbReference type="Proteomes" id="UP001176891"/>
    </source>
</evidence>
<dbReference type="Gene3D" id="3.40.720.10">
    <property type="entry name" value="Alkaline Phosphatase, subunit A"/>
    <property type="match status" value="1"/>
</dbReference>
<organism evidence="8 9">
    <name type="scientific">Flavivirga amylovorans</name>
    <dbReference type="NCBI Taxonomy" id="870486"/>
    <lineage>
        <taxon>Bacteria</taxon>
        <taxon>Pseudomonadati</taxon>
        <taxon>Bacteroidota</taxon>
        <taxon>Flavobacteriia</taxon>
        <taxon>Flavobacteriales</taxon>
        <taxon>Flavobacteriaceae</taxon>
        <taxon>Flavivirga</taxon>
    </lineage>
</organism>
<keyword evidence="9" id="KW-1185">Reference proteome</keyword>
<reference evidence="8" key="1">
    <citation type="submission" date="2023-07" db="EMBL/GenBank/DDBJ databases">
        <title>Two novel species in the genus Flavivirga.</title>
        <authorList>
            <person name="Kwon K."/>
        </authorList>
    </citation>
    <scope>NUCLEOTIDE SEQUENCE</scope>
    <source>
        <strain evidence="8">KACC 14157</strain>
    </source>
</reference>
<dbReference type="PANTHER" id="PTHR42693">
    <property type="entry name" value="ARYLSULFATASE FAMILY MEMBER"/>
    <property type="match status" value="1"/>
</dbReference>
<evidence type="ECO:0000259" key="7">
    <source>
        <dbReference type="Pfam" id="PF00884"/>
    </source>
</evidence>
<dbReference type="PANTHER" id="PTHR42693:SF42">
    <property type="entry name" value="ARYLSULFATASE G"/>
    <property type="match status" value="1"/>
</dbReference>
<dbReference type="InterPro" id="IPR000917">
    <property type="entry name" value="Sulfatase_N"/>
</dbReference>
<comment type="cofactor">
    <cofactor evidence="1">
        <name>Ca(2+)</name>
        <dbReference type="ChEBI" id="CHEBI:29108"/>
    </cofactor>
</comment>
<dbReference type="SUPFAM" id="SSF53649">
    <property type="entry name" value="Alkaline phosphatase-like"/>
    <property type="match status" value="1"/>
</dbReference>
<gene>
    <name evidence="8" type="ORF">Q4Q39_00340</name>
</gene>
<dbReference type="RefSeq" id="WP_303280384.1">
    <property type="nucleotide sequence ID" value="NZ_BAABCZ010000016.1"/>
</dbReference>
<dbReference type="Pfam" id="PF00884">
    <property type="entry name" value="Sulfatase"/>
    <property type="match status" value="1"/>
</dbReference>
<keyword evidence="3" id="KW-0479">Metal-binding</keyword>
<sequence length="472" mass="53874">MKKILIVITALYFGQIAIAQEKKAEKPNIVLFFVDDLGWNNLGYRNPEIFKTPNIDQLAKESVDFPQAYVVSPSCSPSRAMLVTGKHAARINMVRHISDIDGKAVEMIMNEKGEPEHHIWKADPAQEPSKNWLDLEHVTYAEALKKQGYYNLFAGKWHLGSKEYHPIHQGFDRQIGTTDHGHPSSYYPDFFDDEPVFEDAAEKDEYLTDRLTNEVVGFIEDYKQEKPFMLSMWYYNVHSPNIGRKDLIPNFENNPGLKGKVQRKGQDLLVEYAAQVMAVDESVGKIRAALKEKGIDKNTVIIFTSDQGSLFEWEPYRGAKKTFTLGEGGCRVPFIINWPGVTKSGSINRNVVKTTDVFPTLVEIAGGNPEDYKDLDGVSLVSTIKKNKKIKRDDPFVGYRSYKDLYASVREGEWKLLGYRSGKVELYNVEKDRVEANDVAEKNPRKVKKLLKKLKKWEVDMGVEQYSGFNKK</sequence>
<name>A0ABT8WWJ3_9FLAO</name>
<protein>
    <submittedName>
        <fullName evidence="8">Sulfatase</fullName>
    </submittedName>
</protein>
<feature type="domain" description="Sulfatase N-terminal" evidence="7">
    <location>
        <begin position="27"/>
        <end position="366"/>
    </location>
</feature>
<evidence type="ECO:0000256" key="2">
    <source>
        <dbReference type="ARBA" id="ARBA00008779"/>
    </source>
</evidence>
<evidence type="ECO:0000256" key="6">
    <source>
        <dbReference type="ARBA" id="ARBA00022837"/>
    </source>
</evidence>
<dbReference type="Gene3D" id="3.30.1120.10">
    <property type="match status" value="1"/>
</dbReference>
<keyword evidence="5" id="KW-0378">Hydrolase</keyword>
<dbReference type="InterPro" id="IPR017850">
    <property type="entry name" value="Alkaline_phosphatase_core_sf"/>
</dbReference>
<keyword evidence="4" id="KW-0732">Signal</keyword>
<keyword evidence="6" id="KW-0106">Calcium</keyword>
<evidence type="ECO:0000256" key="1">
    <source>
        <dbReference type="ARBA" id="ARBA00001913"/>
    </source>
</evidence>